<protein>
    <submittedName>
        <fullName evidence="2">Uncharacterized protein</fullName>
    </submittedName>
</protein>
<sequence length="223" mass="24892">MFELNNQTAQYAKDADALGGFINEAGKYIGHFESVIWHVKDGVNGRSEGLFFNFISDSKQKARFYINTSYRNGEKNQSGQSLVYAILACLREKSAGEPVNCAVKQYDKETGQVVDVIKPCFTALQNKPIGLVVQMVQEDGDNNPKPMILAPFEAKTEFTASEILNRSTEKVMLEKMVAHIASKPLYDKRTFKPNSPVSTPAPPQRQHTQPMTAPDDIEDDIPF</sequence>
<reference evidence="2 3" key="1">
    <citation type="journal article" date="2017" name="MBio">
        <title>Type VI secretion-mediated competition in the bee gut microbiome.</title>
        <authorList>
            <person name="Steele M.I."/>
            <person name="Kwong W.K."/>
            <person name="Powell J.E."/>
            <person name="Whiteley M."/>
            <person name="Moran N.A."/>
        </authorList>
    </citation>
    <scope>NUCLEOTIDE SEQUENCE [LARGE SCALE GENOMIC DNA]</scope>
    <source>
        <strain evidence="2 3">Nev3CBA3</strain>
    </source>
</reference>
<name>A0A2N9XXI1_9NEIS</name>
<dbReference type="Proteomes" id="UP000229434">
    <property type="component" value="Unassembled WGS sequence"/>
</dbReference>
<comment type="caution">
    <text evidence="2">The sequence shown here is derived from an EMBL/GenBank/DDBJ whole genome shotgun (WGS) entry which is preliminary data.</text>
</comment>
<evidence type="ECO:0000313" key="2">
    <source>
        <dbReference type="EMBL" id="PIT54693.1"/>
    </source>
</evidence>
<proteinExistence type="predicted"/>
<feature type="region of interest" description="Disordered" evidence="1">
    <location>
        <begin position="187"/>
        <end position="223"/>
    </location>
</feature>
<dbReference type="RefSeq" id="WP_100137608.1">
    <property type="nucleotide sequence ID" value="NZ_MEIS01000110.1"/>
</dbReference>
<evidence type="ECO:0000313" key="3">
    <source>
        <dbReference type="Proteomes" id="UP000229434"/>
    </source>
</evidence>
<dbReference type="OrthoDB" id="8612860at2"/>
<dbReference type="AlphaFoldDB" id="A0A2N9XXI1"/>
<evidence type="ECO:0000256" key="1">
    <source>
        <dbReference type="SAM" id="MobiDB-lite"/>
    </source>
</evidence>
<accession>A0A2N9XXI1</accession>
<gene>
    <name evidence="2" type="ORF">BHC49_07630</name>
</gene>
<dbReference type="EMBL" id="MEIS01000110">
    <property type="protein sequence ID" value="PIT54693.1"/>
    <property type="molecule type" value="Genomic_DNA"/>
</dbReference>
<organism evidence="2 3">
    <name type="scientific">Snodgrassella alvi</name>
    <dbReference type="NCBI Taxonomy" id="1196083"/>
    <lineage>
        <taxon>Bacteria</taxon>
        <taxon>Pseudomonadati</taxon>
        <taxon>Pseudomonadota</taxon>
        <taxon>Betaproteobacteria</taxon>
        <taxon>Neisseriales</taxon>
        <taxon>Neisseriaceae</taxon>
        <taxon>Snodgrassella</taxon>
    </lineage>
</organism>